<dbReference type="EC" id="6.3.4.19" evidence="8"/>
<evidence type="ECO:0000256" key="1">
    <source>
        <dbReference type="ARBA" id="ARBA00004496"/>
    </source>
</evidence>
<dbReference type="GO" id="GO:0005524">
    <property type="term" value="F:ATP binding"/>
    <property type="evidence" value="ECO:0007669"/>
    <property type="project" value="UniProtKB-UniRule"/>
</dbReference>
<dbReference type="Pfam" id="PF01171">
    <property type="entry name" value="ATP_bind_3"/>
    <property type="match status" value="1"/>
</dbReference>
<proteinExistence type="inferred from homology"/>
<comment type="domain">
    <text evidence="8">The N-terminal region contains the highly conserved SGGXDS motif, predicted to be a P-loop motif involved in ATP binding.</text>
</comment>
<dbReference type="SUPFAM" id="SSF56037">
    <property type="entry name" value="PheT/TilS domain"/>
    <property type="match status" value="1"/>
</dbReference>
<dbReference type="InterPro" id="IPR012094">
    <property type="entry name" value="tRNA_Ile_lys_synt"/>
</dbReference>
<comment type="caution">
    <text evidence="11">The sequence shown here is derived from an EMBL/GenBank/DDBJ whole genome shotgun (WGS) entry which is preliminary data.</text>
</comment>
<dbReference type="Pfam" id="PF11734">
    <property type="entry name" value="TilS_C"/>
    <property type="match status" value="1"/>
</dbReference>
<comment type="similarity">
    <text evidence="8">Belongs to the tRNA(Ile)-lysidine synthase family.</text>
</comment>
<keyword evidence="9" id="KW-0812">Transmembrane</keyword>
<keyword evidence="4 8" id="KW-0819">tRNA processing</keyword>
<evidence type="ECO:0000256" key="5">
    <source>
        <dbReference type="ARBA" id="ARBA00022741"/>
    </source>
</evidence>
<dbReference type="GO" id="GO:0005737">
    <property type="term" value="C:cytoplasm"/>
    <property type="evidence" value="ECO:0007669"/>
    <property type="project" value="UniProtKB-SubCell"/>
</dbReference>
<dbReference type="GO" id="GO:0006400">
    <property type="term" value="P:tRNA modification"/>
    <property type="evidence" value="ECO:0007669"/>
    <property type="project" value="UniProtKB-UniRule"/>
</dbReference>
<evidence type="ECO:0000256" key="6">
    <source>
        <dbReference type="ARBA" id="ARBA00022840"/>
    </source>
</evidence>
<dbReference type="RefSeq" id="WP_114437047.1">
    <property type="nucleotide sequence ID" value="NZ_QPIZ01000011.1"/>
</dbReference>
<feature type="binding site" evidence="8">
    <location>
        <begin position="26"/>
        <end position="31"/>
    </location>
    <ligand>
        <name>ATP</name>
        <dbReference type="ChEBI" id="CHEBI:30616"/>
    </ligand>
</feature>
<evidence type="ECO:0000313" key="12">
    <source>
        <dbReference type="Proteomes" id="UP000252733"/>
    </source>
</evidence>
<gene>
    <name evidence="8" type="primary">tilS</name>
    <name evidence="11" type="ORF">DFO77_11166</name>
</gene>
<dbReference type="InterPro" id="IPR012795">
    <property type="entry name" value="tRNA_Ile_lys_synt_N"/>
</dbReference>
<dbReference type="CDD" id="cd01992">
    <property type="entry name" value="TilS_N"/>
    <property type="match status" value="1"/>
</dbReference>
<dbReference type="SMART" id="SM00977">
    <property type="entry name" value="TilS_C"/>
    <property type="match status" value="1"/>
</dbReference>
<keyword evidence="12" id="KW-1185">Reference proteome</keyword>
<comment type="function">
    <text evidence="8">Ligates lysine onto the cytidine present at position 34 of the AUA codon-specific tRNA(Ile) that contains the anticodon CAU, in an ATP-dependent manner. Cytidine is converted to lysidine, thus changing the amino acid specificity of the tRNA from methionine to isoleucine.</text>
</comment>
<keyword evidence="9" id="KW-0472">Membrane</keyword>
<dbReference type="SUPFAM" id="SSF52402">
    <property type="entry name" value="Adenine nucleotide alpha hydrolases-like"/>
    <property type="match status" value="1"/>
</dbReference>
<keyword evidence="6 8" id="KW-0067">ATP-binding</keyword>
<accession>A0A368V2H8</accession>
<protein>
    <recommendedName>
        <fullName evidence="8">tRNA(Ile)-lysidine synthase</fullName>
        <ecNumber evidence="8">6.3.4.19</ecNumber>
    </recommendedName>
    <alternativeName>
        <fullName evidence="8">tRNA(Ile)-2-lysyl-cytidine synthase</fullName>
    </alternativeName>
    <alternativeName>
        <fullName evidence="8">tRNA(Ile)-lysidine synthetase</fullName>
    </alternativeName>
</protein>
<evidence type="ECO:0000256" key="7">
    <source>
        <dbReference type="ARBA" id="ARBA00048539"/>
    </source>
</evidence>
<name>A0A368V2H8_9BACT</name>
<feature type="domain" description="Lysidine-tRNA(Ile) synthetase C-terminal" evidence="10">
    <location>
        <begin position="366"/>
        <end position="438"/>
    </location>
</feature>
<dbReference type="InterPro" id="IPR012796">
    <property type="entry name" value="Lysidine-tRNA-synth_C"/>
</dbReference>
<dbReference type="AlphaFoldDB" id="A0A368V2H8"/>
<evidence type="ECO:0000256" key="3">
    <source>
        <dbReference type="ARBA" id="ARBA00022598"/>
    </source>
</evidence>
<keyword evidence="5 8" id="KW-0547">Nucleotide-binding</keyword>
<dbReference type="Gene3D" id="3.40.50.620">
    <property type="entry name" value="HUPs"/>
    <property type="match status" value="1"/>
</dbReference>
<keyword evidence="9" id="KW-1133">Transmembrane helix</keyword>
<organism evidence="11 12">
    <name type="scientific">Marinilabilia salmonicolor</name>
    <dbReference type="NCBI Taxonomy" id="989"/>
    <lineage>
        <taxon>Bacteria</taxon>
        <taxon>Pseudomonadati</taxon>
        <taxon>Bacteroidota</taxon>
        <taxon>Bacteroidia</taxon>
        <taxon>Marinilabiliales</taxon>
        <taxon>Marinilabiliaceae</taxon>
        <taxon>Marinilabilia</taxon>
    </lineage>
</organism>
<dbReference type="InterPro" id="IPR011063">
    <property type="entry name" value="TilS/TtcA_N"/>
</dbReference>
<dbReference type="PANTHER" id="PTHR43033:SF1">
    <property type="entry name" value="TRNA(ILE)-LYSIDINE SYNTHASE-RELATED"/>
    <property type="match status" value="1"/>
</dbReference>
<reference evidence="11 12" key="1">
    <citation type="submission" date="2018-07" db="EMBL/GenBank/DDBJ databases">
        <title>Freshwater and sediment microbial communities from various areas in North America, analyzing microbe dynamics in response to fracking.</title>
        <authorList>
            <person name="Lamendella R."/>
        </authorList>
    </citation>
    <scope>NUCLEOTIDE SEQUENCE [LARGE SCALE GENOMIC DNA]</scope>
    <source>
        <strain evidence="11 12">160A</strain>
    </source>
</reference>
<evidence type="ECO:0000259" key="10">
    <source>
        <dbReference type="SMART" id="SM00977"/>
    </source>
</evidence>
<evidence type="ECO:0000256" key="8">
    <source>
        <dbReference type="HAMAP-Rule" id="MF_01161"/>
    </source>
</evidence>
<dbReference type="EMBL" id="QPIZ01000011">
    <property type="protein sequence ID" value="RCW34565.1"/>
    <property type="molecule type" value="Genomic_DNA"/>
</dbReference>
<evidence type="ECO:0000256" key="2">
    <source>
        <dbReference type="ARBA" id="ARBA00022490"/>
    </source>
</evidence>
<feature type="transmembrane region" description="Helical" evidence="9">
    <location>
        <begin position="21"/>
        <end position="43"/>
    </location>
</feature>
<sequence>MIPSGVKRILEKHQVMPDQRILVALSGGADSMALLNVLLMLGYNCEAAHCNFHLRGDESDEDERFVADYCRKKQVPLHIKHFDTEEESGQKGISIEMAARELRYQWFWELVEKMGFHQLATGHHGDDMIETFFLNLARGTGVRGLRGMRECNDTLLRPLLAFRREEIEKWCYQNQIPFRTDSSNLDTAYQRNFIRHNILPEMEKLNPSFFSTMQRNFKNIDDVWQVFLNHMEELKQELLAREGEHMLIPIRLIREHPQREVVLFEILRPYGFNGATISEIIESFEGIPGKQFFSQNYRLVRDRYNLILLPRDTEETEMFYIENGQEEVLAGSLSMKLKQYEVNKDFKFSRDPQCIHLDADCIDFPLKVRRWHQGDLFRPLGMEKFKKLSDFFVDEKLSRVEKEQVWLLLSGEDIAWVVGYRIDDRFKVTKTTENILEIRI</sequence>
<dbReference type="InterPro" id="IPR014729">
    <property type="entry name" value="Rossmann-like_a/b/a_fold"/>
</dbReference>
<evidence type="ECO:0000313" key="11">
    <source>
        <dbReference type="EMBL" id="RCW34565.1"/>
    </source>
</evidence>
<evidence type="ECO:0000256" key="4">
    <source>
        <dbReference type="ARBA" id="ARBA00022694"/>
    </source>
</evidence>
<evidence type="ECO:0000256" key="9">
    <source>
        <dbReference type="SAM" id="Phobius"/>
    </source>
</evidence>
<dbReference type="PANTHER" id="PTHR43033">
    <property type="entry name" value="TRNA(ILE)-LYSIDINE SYNTHASE-RELATED"/>
    <property type="match status" value="1"/>
</dbReference>
<comment type="subcellular location">
    <subcellularLocation>
        <location evidence="1 8">Cytoplasm</location>
    </subcellularLocation>
</comment>
<dbReference type="Proteomes" id="UP000252733">
    <property type="component" value="Unassembled WGS sequence"/>
</dbReference>
<keyword evidence="2 8" id="KW-0963">Cytoplasm</keyword>
<dbReference type="NCBIfam" id="TIGR02432">
    <property type="entry name" value="lysidine_TilS_N"/>
    <property type="match status" value="1"/>
</dbReference>
<keyword evidence="3 8" id="KW-0436">Ligase</keyword>
<comment type="catalytic activity">
    <reaction evidence="7 8">
        <text>cytidine(34) in tRNA(Ile2) + L-lysine + ATP = lysidine(34) in tRNA(Ile2) + AMP + diphosphate + H(+)</text>
        <dbReference type="Rhea" id="RHEA:43744"/>
        <dbReference type="Rhea" id="RHEA-COMP:10625"/>
        <dbReference type="Rhea" id="RHEA-COMP:10670"/>
        <dbReference type="ChEBI" id="CHEBI:15378"/>
        <dbReference type="ChEBI" id="CHEBI:30616"/>
        <dbReference type="ChEBI" id="CHEBI:32551"/>
        <dbReference type="ChEBI" id="CHEBI:33019"/>
        <dbReference type="ChEBI" id="CHEBI:82748"/>
        <dbReference type="ChEBI" id="CHEBI:83665"/>
        <dbReference type="ChEBI" id="CHEBI:456215"/>
        <dbReference type="EC" id="6.3.4.19"/>
    </reaction>
</comment>
<dbReference type="GO" id="GO:0032267">
    <property type="term" value="F:tRNA(Ile)-lysidine synthase activity"/>
    <property type="evidence" value="ECO:0007669"/>
    <property type="project" value="UniProtKB-EC"/>
</dbReference>
<dbReference type="HAMAP" id="MF_01161">
    <property type="entry name" value="tRNA_Ile_lys_synt"/>
    <property type="match status" value="1"/>
</dbReference>
<dbReference type="NCBIfam" id="TIGR02433">
    <property type="entry name" value="lysidine_TilS_C"/>
    <property type="match status" value="1"/>
</dbReference>